<evidence type="ECO:0000313" key="3">
    <source>
        <dbReference type="Proteomes" id="UP001141619"/>
    </source>
</evidence>
<dbReference type="EMBL" id="JANWOI010000001">
    <property type="protein sequence ID" value="MDA5193213.1"/>
    <property type="molecule type" value="Genomic_DNA"/>
</dbReference>
<dbReference type="GO" id="GO:0044781">
    <property type="term" value="P:bacterial-type flagellum organization"/>
    <property type="evidence" value="ECO:0007669"/>
    <property type="project" value="InterPro"/>
</dbReference>
<name>A0A9X3TWU3_9PROT</name>
<organism evidence="2 3">
    <name type="scientific">Govanella unica</name>
    <dbReference type="NCBI Taxonomy" id="2975056"/>
    <lineage>
        <taxon>Bacteria</taxon>
        <taxon>Pseudomonadati</taxon>
        <taxon>Pseudomonadota</taxon>
        <taxon>Alphaproteobacteria</taxon>
        <taxon>Emcibacterales</taxon>
        <taxon>Govanellaceae</taxon>
        <taxon>Govanella</taxon>
    </lineage>
</organism>
<protein>
    <submittedName>
        <fullName evidence="2">Flagellar assembly protein FliX</fullName>
    </submittedName>
</protein>
<sequence length="140" mass="14445">MKISGTGQVGKSSGATRKKGVPGDSDSFGSMVDSDVSSLAAAGSSAGVGPLAAVGGLFALQEAPDATAGRSKGVGRAEDMLKQLDEVKRALLFGEIPVNVLKSLAYSVRQQRAQTDDPRLNDILAEIELRAEVELAKLGF</sequence>
<comment type="caution">
    <text evidence="2">The sequence shown here is derived from an EMBL/GenBank/DDBJ whole genome shotgun (WGS) entry which is preliminary data.</text>
</comment>
<dbReference type="Proteomes" id="UP001141619">
    <property type="component" value="Unassembled WGS sequence"/>
</dbReference>
<dbReference type="RefSeq" id="WP_274942907.1">
    <property type="nucleotide sequence ID" value="NZ_JANWOI010000001.1"/>
</dbReference>
<keyword evidence="2" id="KW-0969">Cilium</keyword>
<dbReference type="Pfam" id="PF10768">
    <property type="entry name" value="FliX"/>
    <property type="match status" value="1"/>
</dbReference>
<keyword evidence="2" id="KW-0282">Flagellum</keyword>
<reference evidence="2" key="1">
    <citation type="submission" date="2022-08" db="EMBL/GenBank/DDBJ databases">
        <authorList>
            <person name="Vandamme P."/>
            <person name="Hettiarachchi A."/>
            <person name="Peeters C."/>
            <person name="Cnockaert M."/>
            <person name="Carlier A."/>
        </authorList>
    </citation>
    <scope>NUCLEOTIDE SEQUENCE</scope>
    <source>
        <strain evidence="2">LMG 31809</strain>
    </source>
</reference>
<feature type="region of interest" description="Disordered" evidence="1">
    <location>
        <begin position="1"/>
        <end position="29"/>
    </location>
</feature>
<evidence type="ECO:0000256" key="1">
    <source>
        <dbReference type="SAM" id="MobiDB-lite"/>
    </source>
</evidence>
<feature type="compositionally biased region" description="Polar residues" evidence="1">
    <location>
        <begin position="1"/>
        <end position="15"/>
    </location>
</feature>
<keyword evidence="3" id="KW-1185">Reference proteome</keyword>
<dbReference type="AlphaFoldDB" id="A0A9X3TWU3"/>
<gene>
    <name evidence="2" type="ORF">NYP16_04480</name>
</gene>
<evidence type="ECO:0000313" key="2">
    <source>
        <dbReference type="EMBL" id="MDA5193213.1"/>
    </source>
</evidence>
<proteinExistence type="predicted"/>
<reference evidence="2" key="2">
    <citation type="journal article" date="2023" name="Syst. Appl. Microbiol.">
        <title>Govania unica gen. nov., sp. nov., a rare biosphere bacterium that represents a novel family in the class Alphaproteobacteria.</title>
        <authorList>
            <person name="Vandamme P."/>
            <person name="Peeters C."/>
            <person name="Hettiarachchi A."/>
            <person name="Cnockaert M."/>
            <person name="Carlier A."/>
        </authorList>
    </citation>
    <scope>NUCLEOTIDE SEQUENCE</scope>
    <source>
        <strain evidence="2">LMG 31809</strain>
    </source>
</reference>
<accession>A0A9X3TWU3</accession>
<keyword evidence="2" id="KW-0966">Cell projection</keyword>
<dbReference type="InterPro" id="IPR019704">
    <property type="entry name" value="Flagellar_assmbl_FliX_class2"/>
</dbReference>